<accession>A0A1G7KR25</accession>
<dbReference type="GO" id="GO:0003700">
    <property type="term" value="F:DNA-binding transcription factor activity"/>
    <property type="evidence" value="ECO:0007669"/>
    <property type="project" value="InterPro"/>
</dbReference>
<dbReference type="InterPro" id="IPR008920">
    <property type="entry name" value="TF_FadR/GntR_C"/>
</dbReference>
<keyword evidence="1" id="KW-0805">Transcription regulation</keyword>
<dbReference type="RefSeq" id="WP_090115059.1">
    <property type="nucleotide sequence ID" value="NZ_FNAT01000013.1"/>
</dbReference>
<dbReference type="InterPro" id="IPR000524">
    <property type="entry name" value="Tscrpt_reg_HTH_GntR"/>
</dbReference>
<evidence type="ECO:0000313" key="5">
    <source>
        <dbReference type="EMBL" id="SDF39546.1"/>
    </source>
</evidence>
<keyword evidence="6" id="KW-1185">Reference proteome</keyword>
<protein>
    <submittedName>
        <fullName evidence="5">DNA-binding transcriptional regulator, GntR family</fullName>
    </submittedName>
</protein>
<dbReference type="InterPro" id="IPR036388">
    <property type="entry name" value="WH-like_DNA-bd_sf"/>
</dbReference>
<reference evidence="6" key="1">
    <citation type="submission" date="2016-10" db="EMBL/GenBank/DDBJ databases">
        <authorList>
            <person name="Varghese N."/>
            <person name="Submissions S."/>
        </authorList>
    </citation>
    <scope>NUCLEOTIDE SEQUENCE [LARGE SCALE GENOMIC DNA]</scope>
    <source>
        <strain evidence="6">DSM 21424</strain>
    </source>
</reference>
<dbReference type="SUPFAM" id="SSF48008">
    <property type="entry name" value="GntR ligand-binding domain-like"/>
    <property type="match status" value="1"/>
</dbReference>
<dbReference type="AlphaFoldDB" id="A0A1G7KR25"/>
<keyword evidence="2 5" id="KW-0238">DNA-binding</keyword>
<proteinExistence type="predicted"/>
<dbReference type="SMART" id="SM00345">
    <property type="entry name" value="HTH_GNTR"/>
    <property type="match status" value="1"/>
</dbReference>
<gene>
    <name evidence="5" type="ORF">SAMN04488567_0273</name>
</gene>
<dbReference type="Pfam" id="PF00392">
    <property type="entry name" value="GntR"/>
    <property type="match status" value="1"/>
</dbReference>
<dbReference type="STRING" id="521013.SAMN04488567_0273"/>
<dbReference type="PANTHER" id="PTHR43537">
    <property type="entry name" value="TRANSCRIPTIONAL REGULATOR, GNTR FAMILY"/>
    <property type="match status" value="1"/>
</dbReference>
<dbReference type="Gene3D" id="1.20.120.530">
    <property type="entry name" value="GntR ligand-binding domain-like"/>
    <property type="match status" value="1"/>
</dbReference>
<evidence type="ECO:0000256" key="1">
    <source>
        <dbReference type="ARBA" id="ARBA00023015"/>
    </source>
</evidence>
<name>A0A1G7KR25_9RHOB</name>
<evidence type="ECO:0000259" key="4">
    <source>
        <dbReference type="PROSITE" id="PS50949"/>
    </source>
</evidence>
<dbReference type="SUPFAM" id="SSF46785">
    <property type="entry name" value="Winged helix' DNA-binding domain"/>
    <property type="match status" value="1"/>
</dbReference>
<evidence type="ECO:0000256" key="2">
    <source>
        <dbReference type="ARBA" id="ARBA00023125"/>
    </source>
</evidence>
<evidence type="ECO:0000256" key="3">
    <source>
        <dbReference type="ARBA" id="ARBA00023163"/>
    </source>
</evidence>
<dbReference type="EMBL" id="FNAT01000013">
    <property type="protein sequence ID" value="SDF39546.1"/>
    <property type="molecule type" value="Genomic_DNA"/>
</dbReference>
<evidence type="ECO:0000313" key="6">
    <source>
        <dbReference type="Proteomes" id="UP000198922"/>
    </source>
</evidence>
<keyword evidence="3" id="KW-0804">Transcription</keyword>
<dbReference type="InterPro" id="IPR011711">
    <property type="entry name" value="GntR_C"/>
</dbReference>
<feature type="domain" description="HTH gntR-type" evidence="4">
    <location>
        <begin position="3"/>
        <end position="70"/>
    </location>
</feature>
<dbReference type="GO" id="GO:0003677">
    <property type="term" value="F:DNA binding"/>
    <property type="evidence" value="ECO:0007669"/>
    <property type="project" value="UniProtKB-KW"/>
</dbReference>
<dbReference type="PRINTS" id="PR00035">
    <property type="entry name" value="HTHGNTR"/>
</dbReference>
<dbReference type="Pfam" id="PF07729">
    <property type="entry name" value="FCD"/>
    <property type="match status" value="1"/>
</dbReference>
<sequence length="217" mass="24265">MSGSRSDLIAETLEQDILRGRFAPGTRLDETRLAKEHGVSRTPIREAFQRLSAAGLVEQVPRRGVFVREIGTVELLEMFEVMAELEAACGRLAARRIADAALDELEAANAGCRAAMEAGDIDGYYLENERFHHRLYAESGNAFLCGEARRLHRRLRPFRRMQLQLRGRIPQSMNEHEAIMAALREGDAERAASLLRDHVAIQGEKFRLLVAGLRTAG</sequence>
<dbReference type="Proteomes" id="UP000198922">
    <property type="component" value="Unassembled WGS sequence"/>
</dbReference>
<dbReference type="OrthoDB" id="7620579at2"/>
<dbReference type="PANTHER" id="PTHR43537:SF49">
    <property type="entry name" value="TRANSCRIPTIONAL REGULATORY PROTEIN"/>
    <property type="match status" value="1"/>
</dbReference>
<dbReference type="PROSITE" id="PS50949">
    <property type="entry name" value="HTH_GNTR"/>
    <property type="match status" value="1"/>
</dbReference>
<dbReference type="InterPro" id="IPR036390">
    <property type="entry name" value="WH_DNA-bd_sf"/>
</dbReference>
<dbReference type="SMART" id="SM00895">
    <property type="entry name" value="FCD"/>
    <property type="match status" value="1"/>
</dbReference>
<organism evidence="5 6">
    <name type="scientific">Limimaricola pyoseonensis</name>
    <dbReference type="NCBI Taxonomy" id="521013"/>
    <lineage>
        <taxon>Bacteria</taxon>
        <taxon>Pseudomonadati</taxon>
        <taxon>Pseudomonadota</taxon>
        <taxon>Alphaproteobacteria</taxon>
        <taxon>Rhodobacterales</taxon>
        <taxon>Paracoccaceae</taxon>
        <taxon>Limimaricola</taxon>
    </lineage>
</organism>
<dbReference type="Gene3D" id="1.10.10.10">
    <property type="entry name" value="Winged helix-like DNA-binding domain superfamily/Winged helix DNA-binding domain"/>
    <property type="match status" value="1"/>
</dbReference>
<dbReference type="CDD" id="cd07377">
    <property type="entry name" value="WHTH_GntR"/>
    <property type="match status" value="1"/>
</dbReference>